<dbReference type="PANTHER" id="PTHR43776">
    <property type="entry name" value="TRANSPORT ATP-BINDING PROTEIN"/>
    <property type="match status" value="1"/>
</dbReference>
<dbReference type="GO" id="GO:0055085">
    <property type="term" value="P:transmembrane transport"/>
    <property type="evidence" value="ECO:0007669"/>
    <property type="project" value="UniProtKB-ARBA"/>
</dbReference>
<feature type="non-terminal residue" evidence="7">
    <location>
        <position position="1"/>
    </location>
</feature>
<dbReference type="Proteomes" id="UP000886042">
    <property type="component" value="Unassembled WGS sequence"/>
</dbReference>
<protein>
    <submittedName>
        <fullName evidence="7">ABC transporter ATP-binding protein</fullName>
    </submittedName>
</protein>
<dbReference type="GO" id="GO:0005524">
    <property type="term" value="F:ATP binding"/>
    <property type="evidence" value="ECO:0007669"/>
    <property type="project" value="UniProtKB-KW"/>
</dbReference>
<comment type="subcellular location">
    <subcellularLocation>
        <location evidence="1">Cell inner membrane</location>
        <topology evidence="1">Peripheral membrane protein</topology>
    </subcellularLocation>
</comment>
<dbReference type="SMART" id="SM00382">
    <property type="entry name" value="AAA"/>
    <property type="match status" value="1"/>
</dbReference>
<dbReference type="InterPro" id="IPR017871">
    <property type="entry name" value="ABC_transporter-like_CS"/>
</dbReference>
<dbReference type="Pfam" id="PF00005">
    <property type="entry name" value="ABC_tran"/>
    <property type="match status" value="1"/>
</dbReference>
<keyword evidence="3" id="KW-0813">Transport</keyword>
<dbReference type="Gene3D" id="3.40.50.300">
    <property type="entry name" value="P-loop containing nucleotide triphosphate hydrolases"/>
    <property type="match status" value="1"/>
</dbReference>
<evidence type="ECO:0000256" key="2">
    <source>
        <dbReference type="ARBA" id="ARBA00005417"/>
    </source>
</evidence>
<keyword evidence="4" id="KW-0547">Nucleotide-binding</keyword>
<evidence type="ECO:0000313" key="7">
    <source>
        <dbReference type="EMBL" id="HFB54613.1"/>
    </source>
</evidence>
<reference evidence="7" key="1">
    <citation type="journal article" date="2020" name="mSystems">
        <title>Genome- and Community-Level Interaction Insights into Carbon Utilization and Element Cycling Functions of Hydrothermarchaeota in Hydrothermal Sediment.</title>
        <authorList>
            <person name="Zhou Z."/>
            <person name="Liu Y."/>
            <person name="Xu W."/>
            <person name="Pan J."/>
            <person name="Luo Z.H."/>
            <person name="Li M."/>
        </authorList>
    </citation>
    <scope>NUCLEOTIDE SEQUENCE [LARGE SCALE GENOMIC DNA]</scope>
    <source>
        <strain evidence="7">HyVt-489</strain>
    </source>
</reference>
<dbReference type="InterPro" id="IPR003439">
    <property type="entry name" value="ABC_transporter-like_ATP-bd"/>
</dbReference>
<comment type="similarity">
    <text evidence="2">Belongs to the ABC transporter superfamily.</text>
</comment>
<accession>A0A7C3G4T5</accession>
<dbReference type="AlphaFoldDB" id="A0A7C3G4T5"/>
<evidence type="ECO:0000256" key="1">
    <source>
        <dbReference type="ARBA" id="ARBA00004417"/>
    </source>
</evidence>
<dbReference type="SUPFAM" id="SSF52540">
    <property type="entry name" value="P-loop containing nucleoside triphosphate hydrolases"/>
    <property type="match status" value="1"/>
</dbReference>
<dbReference type="GO" id="GO:0015833">
    <property type="term" value="P:peptide transport"/>
    <property type="evidence" value="ECO:0007669"/>
    <property type="project" value="InterPro"/>
</dbReference>
<feature type="domain" description="ABC transporter" evidence="6">
    <location>
        <begin position="39"/>
        <end position="293"/>
    </location>
</feature>
<dbReference type="InterPro" id="IPR027417">
    <property type="entry name" value="P-loop_NTPase"/>
</dbReference>
<organism evidence="7">
    <name type="scientific">Hellea balneolensis</name>
    <dbReference type="NCBI Taxonomy" id="287478"/>
    <lineage>
        <taxon>Bacteria</taxon>
        <taxon>Pseudomonadati</taxon>
        <taxon>Pseudomonadota</taxon>
        <taxon>Alphaproteobacteria</taxon>
        <taxon>Maricaulales</taxon>
        <taxon>Robiginitomaculaceae</taxon>
        <taxon>Hellea</taxon>
    </lineage>
</organism>
<gene>
    <name evidence="7" type="ORF">ENJ46_01710</name>
</gene>
<dbReference type="InterPro" id="IPR013563">
    <property type="entry name" value="Oligopep_ABC_C"/>
</dbReference>
<dbReference type="InterPro" id="IPR050319">
    <property type="entry name" value="ABC_transp_ATP-bind"/>
</dbReference>
<evidence type="ECO:0000256" key="4">
    <source>
        <dbReference type="ARBA" id="ARBA00022741"/>
    </source>
</evidence>
<dbReference type="PROSITE" id="PS50893">
    <property type="entry name" value="ABC_TRANSPORTER_2"/>
    <property type="match status" value="1"/>
</dbReference>
<dbReference type="GO" id="GO:0016887">
    <property type="term" value="F:ATP hydrolysis activity"/>
    <property type="evidence" value="ECO:0007669"/>
    <property type="project" value="InterPro"/>
</dbReference>
<evidence type="ECO:0000256" key="5">
    <source>
        <dbReference type="ARBA" id="ARBA00022840"/>
    </source>
</evidence>
<dbReference type="GO" id="GO:0005886">
    <property type="term" value="C:plasma membrane"/>
    <property type="evidence" value="ECO:0007669"/>
    <property type="project" value="UniProtKB-SubCell"/>
</dbReference>
<keyword evidence="5 7" id="KW-0067">ATP-binding</keyword>
<comment type="caution">
    <text evidence="7">The sequence shown here is derived from an EMBL/GenBank/DDBJ whole genome shotgun (WGS) entry which is preliminary data.</text>
</comment>
<evidence type="ECO:0000259" key="6">
    <source>
        <dbReference type="PROSITE" id="PS50893"/>
    </source>
</evidence>
<dbReference type="EMBL" id="DRMN01000114">
    <property type="protein sequence ID" value="HFB54613.1"/>
    <property type="molecule type" value="Genomic_DNA"/>
</dbReference>
<dbReference type="PANTHER" id="PTHR43776:SF7">
    <property type="entry name" value="D,D-DIPEPTIDE TRANSPORT ATP-BINDING PROTEIN DDPF-RELATED"/>
    <property type="match status" value="1"/>
</dbReference>
<dbReference type="Pfam" id="PF08352">
    <property type="entry name" value="oligo_HPY"/>
    <property type="match status" value="1"/>
</dbReference>
<sequence>TVNGKISAETLQHPYSKALFEAAFYSSPSEGQPGEDPVLEVRNLVCEYYSHQKWLGSKTVFQAVKNVSLKIAAGETLALVGESGCGKSTLSKAIMGLQPIASGEVLIGGTPFVGNDARPNKANLRDMRKRLQMVFQDPYGSFNPRQRVAHIIAEPFYLLNETLPKHDVKQRVCELLEAVGLNVEDAQKYPHEFSGGQRQRIAIARAMATSPDIILLDEAVSALDVSVRAQILDLLTDLRERRGLAFLFVSHDLSVVRGFAHRVLVMRAGEIVEQGETEHIFTSPAHPYTKDLLTATPELAFAS</sequence>
<dbReference type="PROSITE" id="PS00211">
    <property type="entry name" value="ABC_TRANSPORTER_1"/>
    <property type="match status" value="1"/>
</dbReference>
<name>A0A7C3G4T5_9PROT</name>
<dbReference type="CDD" id="cd03257">
    <property type="entry name" value="ABC_NikE_OppD_transporters"/>
    <property type="match status" value="1"/>
</dbReference>
<evidence type="ECO:0000256" key="3">
    <source>
        <dbReference type="ARBA" id="ARBA00022448"/>
    </source>
</evidence>
<dbReference type="InterPro" id="IPR003593">
    <property type="entry name" value="AAA+_ATPase"/>
</dbReference>
<dbReference type="FunFam" id="3.40.50.300:FF:000016">
    <property type="entry name" value="Oligopeptide ABC transporter ATP-binding component"/>
    <property type="match status" value="1"/>
</dbReference>
<proteinExistence type="inferred from homology"/>